<organism evidence="2 3">
    <name type="scientific">Nannochloropsis gaditana</name>
    <dbReference type="NCBI Taxonomy" id="72520"/>
    <lineage>
        <taxon>Eukaryota</taxon>
        <taxon>Sar</taxon>
        <taxon>Stramenopiles</taxon>
        <taxon>Ochrophyta</taxon>
        <taxon>Eustigmatophyceae</taxon>
        <taxon>Eustigmatales</taxon>
        <taxon>Monodopsidaceae</taxon>
        <taxon>Nannochloropsis</taxon>
    </lineage>
</organism>
<dbReference type="Proteomes" id="UP000019335">
    <property type="component" value="Chromosome 12"/>
</dbReference>
<feature type="region of interest" description="Disordered" evidence="1">
    <location>
        <begin position="29"/>
        <end position="113"/>
    </location>
</feature>
<comment type="caution">
    <text evidence="2">The sequence shown here is derived from an EMBL/GenBank/DDBJ whole genome shotgun (WGS) entry which is preliminary data.</text>
</comment>
<dbReference type="OrthoDB" id="10647935at2759"/>
<proteinExistence type="predicted"/>
<feature type="compositionally biased region" description="Polar residues" evidence="1">
    <location>
        <begin position="207"/>
        <end position="221"/>
    </location>
</feature>
<feature type="compositionally biased region" description="Basic and acidic residues" evidence="1">
    <location>
        <begin position="169"/>
        <end position="181"/>
    </location>
</feature>
<feature type="compositionally biased region" description="Basic residues" evidence="1">
    <location>
        <begin position="150"/>
        <end position="163"/>
    </location>
</feature>
<evidence type="ECO:0000313" key="3">
    <source>
        <dbReference type="Proteomes" id="UP000019335"/>
    </source>
</evidence>
<gene>
    <name evidence="2" type="ORF">Naga_100866g1</name>
</gene>
<feature type="non-terminal residue" evidence="2">
    <location>
        <position position="1"/>
    </location>
</feature>
<sequence length="221" mass="24049">FPPFPPFLLVLSPLPVLTPSMHRATAIRTPRFDTKPSTPPPPPSLPSSSVQRHAGEEVGPHPEGWEEALARMEEEKLKRDQHMAAVQPGHAAHSSLPSSLPSSRPPSSSPGVCEESLVPREYIEWVDAWLHMLLDGRAPGREGGREGRREGRKRKGPLSRKAGKGSQKVSEHRNGSRKREVVGGLACLLLSSFPPSRPPSLLPTFHPSLSPSRKPSVSLSP</sequence>
<dbReference type="EMBL" id="AZIL01001096">
    <property type="protein sequence ID" value="EWM24848.1"/>
    <property type="molecule type" value="Genomic_DNA"/>
</dbReference>
<feature type="compositionally biased region" description="Basic and acidic residues" evidence="1">
    <location>
        <begin position="53"/>
        <end position="82"/>
    </location>
</feature>
<evidence type="ECO:0000313" key="2">
    <source>
        <dbReference type="EMBL" id="EWM24848.1"/>
    </source>
</evidence>
<keyword evidence="3" id="KW-1185">Reference proteome</keyword>
<protein>
    <submittedName>
        <fullName evidence="2">Uncharacterized protein</fullName>
    </submittedName>
</protein>
<evidence type="ECO:0000256" key="1">
    <source>
        <dbReference type="SAM" id="MobiDB-lite"/>
    </source>
</evidence>
<name>W7TMV6_9STRA</name>
<feature type="region of interest" description="Disordered" evidence="1">
    <location>
        <begin position="136"/>
        <end position="181"/>
    </location>
</feature>
<feature type="compositionally biased region" description="Basic and acidic residues" evidence="1">
    <location>
        <begin position="138"/>
        <end position="149"/>
    </location>
</feature>
<feature type="region of interest" description="Disordered" evidence="1">
    <location>
        <begin position="194"/>
        <end position="221"/>
    </location>
</feature>
<accession>W7TMV6</accession>
<dbReference type="AlphaFoldDB" id="W7TMV6"/>
<reference evidence="2 3" key="1">
    <citation type="journal article" date="2014" name="Mol. Plant">
        <title>Chromosome Scale Genome Assembly and Transcriptome Profiling of Nannochloropsis gaditana in Nitrogen Depletion.</title>
        <authorList>
            <person name="Corteggiani Carpinelli E."/>
            <person name="Telatin A."/>
            <person name="Vitulo N."/>
            <person name="Forcato C."/>
            <person name="D'Angelo M."/>
            <person name="Schiavon R."/>
            <person name="Vezzi A."/>
            <person name="Giacometti G.M."/>
            <person name="Morosinotto T."/>
            <person name="Valle G."/>
        </authorList>
    </citation>
    <scope>NUCLEOTIDE SEQUENCE [LARGE SCALE GENOMIC DNA]</scope>
    <source>
        <strain evidence="2 3">B-31</strain>
    </source>
</reference>